<evidence type="ECO:0008006" key="4">
    <source>
        <dbReference type="Google" id="ProtNLM"/>
    </source>
</evidence>
<feature type="transmembrane region" description="Helical" evidence="1">
    <location>
        <begin position="77"/>
        <end position="101"/>
    </location>
</feature>
<evidence type="ECO:0000256" key="1">
    <source>
        <dbReference type="SAM" id="Phobius"/>
    </source>
</evidence>
<accession>A0A2P1PTV8</accession>
<gene>
    <name evidence="2" type="ORF">C7S18_14230</name>
</gene>
<dbReference type="Proteomes" id="UP000241074">
    <property type="component" value="Chromosome"/>
</dbReference>
<dbReference type="OrthoDB" id="8533047at2"/>
<keyword evidence="3" id="KW-1185">Reference proteome</keyword>
<protein>
    <recommendedName>
        <fullName evidence="4">Ferric reductase like transmembrane component</fullName>
    </recommendedName>
</protein>
<keyword evidence="1" id="KW-0472">Membrane</keyword>
<feature type="transmembrane region" description="Helical" evidence="1">
    <location>
        <begin position="274"/>
        <end position="300"/>
    </location>
</feature>
<feature type="transmembrane region" description="Helical" evidence="1">
    <location>
        <begin position="44"/>
        <end position="65"/>
    </location>
</feature>
<keyword evidence="1" id="KW-0812">Transmembrane</keyword>
<dbReference type="EMBL" id="CP027860">
    <property type="protein sequence ID" value="AVP98279.1"/>
    <property type="molecule type" value="Genomic_DNA"/>
</dbReference>
<reference evidence="2 3" key="1">
    <citation type="submission" date="2018-03" db="EMBL/GenBank/DDBJ databases">
        <title>Ahniella affigens gen. nov., sp. nov., a gammaproteobacterium isolated from sandy soil near a stream.</title>
        <authorList>
            <person name="Ko Y."/>
            <person name="Kim J.-H."/>
        </authorList>
    </citation>
    <scope>NUCLEOTIDE SEQUENCE [LARGE SCALE GENOMIC DNA]</scope>
    <source>
        <strain evidence="2 3">D13</strain>
    </source>
</reference>
<name>A0A2P1PTV8_9GAMM</name>
<feature type="transmembrane region" description="Helical" evidence="1">
    <location>
        <begin position="12"/>
        <end position="32"/>
    </location>
</feature>
<evidence type="ECO:0000313" key="2">
    <source>
        <dbReference type="EMBL" id="AVP98279.1"/>
    </source>
</evidence>
<organism evidence="2 3">
    <name type="scientific">Ahniella affigens</name>
    <dbReference type="NCBI Taxonomy" id="2021234"/>
    <lineage>
        <taxon>Bacteria</taxon>
        <taxon>Pseudomonadati</taxon>
        <taxon>Pseudomonadota</taxon>
        <taxon>Gammaproteobacteria</taxon>
        <taxon>Lysobacterales</taxon>
        <taxon>Rhodanobacteraceae</taxon>
        <taxon>Ahniella</taxon>
    </lineage>
</organism>
<proteinExistence type="predicted"/>
<keyword evidence="1" id="KW-1133">Transmembrane helix</keyword>
<dbReference type="AlphaFoldDB" id="A0A2P1PTV8"/>
<sequence>MPMHESIFDASRYRYLWVSLTLSLLAIVLYVWHDPIGVPNGGSWLGYTLGTIGALLILWLMWFGIRKRSYSSRMGTLRGWLSAHVYLGTTLILIAFLHSGFQLGWNIHTLALILMLCVIFSGFFGVYAYVRYPAMMTRNRDSATRQSLLDEIVDLDAQALGLADAVDPKVHAVVLRSIERTQIGGGFQKLMRPDTETDNALDQVKLFMEQREKGAQPGPKKEMSTMFAMVDFLSAGSADNKADALRKLLDVLARKRSLTGRITRDLQLQALMEAWLYVHIPLSFGLLAALSAHVISVFFYW</sequence>
<reference evidence="2 3" key="2">
    <citation type="submission" date="2018-03" db="EMBL/GenBank/DDBJ databases">
        <authorList>
            <person name="Keele B.F."/>
        </authorList>
    </citation>
    <scope>NUCLEOTIDE SEQUENCE [LARGE SCALE GENOMIC DNA]</scope>
    <source>
        <strain evidence="2 3">D13</strain>
    </source>
</reference>
<feature type="transmembrane region" description="Helical" evidence="1">
    <location>
        <begin position="107"/>
        <end position="130"/>
    </location>
</feature>
<evidence type="ECO:0000313" key="3">
    <source>
        <dbReference type="Proteomes" id="UP000241074"/>
    </source>
</evidence>
<dbReference type="RefSeq" id="WP_106892199.1">
    <property type="nucleotide sequence ID" value="NZ_CP027860.1"/>
</dbReference>
<dbReference type="KEGG" id="xba:C7S18_14230"/>